<feature type="compositionally biased region" description="Basic residues" evidence="1">
    <location>
        <begin position="260"/>
        <end position="271"/>
    </location>
</feature>
<dbReference type="Proteomes" id="UP001630127">
    <property type="component" value="Unassembled WGS sequence"/>
</dbReference>
<dbReference type="AlphaFoldDB" id="A0ABD3ATL7"/>
<accession>A0ABD3ATL7</accession>
<organism evidence="2 3">
    <name type="scientific">Cinchona calisaya</name>
    <dbReference type="NCBI Taxonomy" id="153742"/>
    <lineage>
        <taxon>Eukaryota</taxon>
        <taxon>Viridiplantae</taxon>
        <taxon>Streptophyta</taxon>
        <taxon>Embryophyta</taxon>
        <taxon>Tracheophyta</taxon>
        <taxon>Spermatophyta</taxon>
        <taxon>Magnoliopsida</taxon>
        <taxon>eudicotyledons</taxon>
        <taxon>Gunneridae</taxon>
        <taxon>Pentapetalae</taxon>
        <taxon>asterids</taxon>
        <taxon>lamiids</taxon>
        <taxon>Gentianales</taxon>
        <taxon>Rubiaceae</taxon>
        <taxon>Cinchonoideae</taxon>
        <taxon>Cinchoneae</taxon>
        <taxon>Cinchona</taxon>
    </lineage>
</organism>
<evidence type="ECO:0000313" key="3">
    <source>
        <dbReference type="Proteomes" id="UP001630127"/>
    </source>
</evidence>
<protein>
    <submittedName>
        <fullName evidence="2">Uncharacterized protein</fullName>
    </submittedName>
</protein>
<evidence type="ECO:0000256" key="1">
    <source>
        <dbReference type="SAM" id="MobiDB-lite"/>
    </source>
</evidence>
<gene>
    <name evidence="2" type="ORF">ACH5RR_002899</name>
</gene>
<proteinExistence type="predicted"/>
<evidence type="ECO:0000313" key="2">
    <source>
        <dbReference type="EMBL" id="KAL3534438.1"/>
    </source>
</evidence>
<keyword evidence="3" id="KW-1185">Reference proteome</keyword>
<feature type="region of interest" description="Disordered" evidence="1">
    <location>
        <begin position="260"/>
        <end position="288"/>
    </location>
</feature>
<reference evidence="2 3" key="1">
    <citation type="submission" date="2024-11" db="EMBL/GenBank/DDBJ databases">
        <title>A near-complete genome assembly of Cinchona calisaya.</title>
        <authorList>
            <person name="Lian D.C."/>
            <person name="Zhao X.W."/>
            <person name="Wei L."/>
        </authorList>
    </citation>
    <scope>NUCLEOTIDE SEQUENCE [LARGE SCALE GENOMIC DNA]</scope>
    <source>
        <tissue evidence="2">Nenye</tissue>
    </source>
</reference>
<comment type="caution">
    <text evidence="2">The sequence shown here is derived from an EMBL/GenBank/DDBJ whole genome shotgun (WGS) entry which is preliminary data.</text>
</comment>
<name>A0ABD3ATL7_9GENT</name>
<sequence>MISSVEHFRAAIDALTASDASTSFFLLRYLARMLEFGLDYFVPTKKNSQINWSPWTSLSILEELMSGILLKDLPDFEVPGAPPMDMLVTESISGTRLIQLLEGIDCQEFFPRQPEFSTYDEFVQRRLISRLTGHGLSPTNHLGENTVNIKQCHTSTLDKDGPDVPINFPSWSVMCVQLDGSIGQEPILLQCGDVMGLQLSSSVGDIVPRTWFEELLRQCMGLRNKLIERSAKMYRIISSSREKERRIREIESLVKEKVHRQYAKKHPKHRQKDILHTKGARKKKRVNESIVDAQHANEEIEMPRRCNTFLDGGSCGSPSLKVCRRSKRLMRK</sequence>
<dbReference type="EMBL" id="JBJUIK010000002">
    <property type="protein sequence ID" value="KAL3534438.1"/>
    <property type="molecule type" value="Genomic_DNA"/>
</dbReference>